<dbReference type="Proteomes" id="UP000515450">
    <property type="component" value="Chromosome"/>
</dbReference>
<gene>
    <name evidence="1" type="ORF">HS960_00525</name>
</gene>
<dbReference type="EMBL" id="CP058555">
    <property type="protein sequence ID" value="QMV66236.1"/>
    <property type="molecule type" value="Genomic_DNA"/>
</dbReference>
<evidence type="ECO:0000313" key="2">
    <source>
        <dbReference type="Proteomes" id="UP000515450"/>
    </source>
</evidence>
<organism evidence="1 2">
    <name type="scientific">Sphingobacterium paramultivorum</name>
    <dbReference type="NCBI Taxonomy" id="2886510"/>
    <lineage>
        <taxon>Bacteria</taxon>
        <taxon>Pseudomonadati</taxon>
        <taxon>Bacteroidota</taxon>
        <taxon>Sphingobacteriia</taxon>
        <taxon>Sphingobacteriales</taxon>
        <taxon>Sphingobacteriaceae</taxon>
        <taxon>Sphingobacterium</taxon>
    </lineage>
</organism>
<dbReference type="RefSeq" id="WP_182330976.1">
    <property type="nucleotide sequence ID" value="NZ_CP058555.1"/>
</dbReference>
<evidence type="ECO:0000313" key="1">
    <source>
        <dbReference type="EMBL" id="QMV66236.1"/>
    </source>
</evidence>
<sequence length="124" mass="14223">MKKVLLYFLTISLLVQASWGYVVIGAFYVNKDYIAKYLCENRDKPQLHCNGNCVLMKKIRKAQEKEKQNPTAKLKAEVYDFINSYALFSFIPASVEIKSIPLGPVFTKYHSIDSNRLFRPPIAA</sequence>
<name>A0A7G5DWW1_9SPHI</name>
<keyword evidence="2" id="KW-1185">Reference proteome</keyword>
<reference evidence="1 2" key="1">
    <citation type="journal article" date="2020" name="G3 (Bethesda)">
        <title>CeMbio - The Caenorhabditis elegans Microbiome Resource.</title>
        <authorList>
            <person name="Dirksen P."/>
            <person name="Assie A."/>
            <person name="Zimmermann J."/>
            <person name="Zhang F."/>
            <person name="Tietje A.M."/>
            <person name="Marsh S.A."/>
            <person name="Felix M.A."/>
            <person name="Shapira M."/>
            <person name="Kaleta C."/>
            <person name="Schulenburg H."/>
            <person name="Samuel B."/>
        </authorList>
    </citation>
    <scope>NUCLEOTIDE SEQUENCE [LARGE SCALE GENOMIC DNA]</scope>
    <source>
        <strain evidence="1 2">BIGb0170</strain>
    </source>
</reference>
<proteinExistence type="predicted"/>
<accession>A0A7G5DWW1</accession>
<protein>
    <submittedName>
        <fullName evidence="1">Uncharacterized protein</fullName>
    </submittedName>
</protein>
<dbReference type="AlphaFoldDB" id="A0A7G5DWW1"/>